<dbReference type="Pfam" id="PF00338">
    <property type="entry name" value="Ribosomal_S10"/>
    <property type="match status" value="1"/>
</dbReference>
<dbReference type="GO" id="GO:0005763">
    <property type="term" value="C:mitochondrial small ribosomal subunit"/>
    <property type="evidence" value="ECO:0007669"/>
    <property type="project" value="InterPro"/>
</dbReference>
<comment type="similarity">
    <text evidence="2">Belongs to the universal ribosomal protein uS10 family.</text>
</comment>
<dbReference type="Gene3D" id="3.30.70.600">
    <property type="entry name" value="Ribosomal protein S10 domain"/>
    <property type="match status" value="1"/>
</dbReference>
<reference evidence="9 10" key="1">
    <citation type="journal article" date="2018" name="Sci. Rep.">
        <title>Genomic signatures of local adaptation to the degree of environmental predictability in rotifers.</title>
        <authorList>
            <person name="Franch-Gras L."/>
            <person name="Hahn C."/>
            <person name="Garcia-Roger E.M."/>
            <person name="Carmona M.J."/>
            <person name="Serra M."/>
            <person name="Gomez A."/>
        </authorList>
    </citation>
    <scope>NUCLEOTIDE SEQUENCE [LARGE SCALE GENOMIC DNA]</scope>
    <source>
        <strain evidence="9">HYR1</strain>
    </source>
</reference>
<name>A0A3M7SQD3_BRAPC</name>
<evidence type="ECO:0000256" key="7">
    <source>
        <dbReference type="ARBA" id="ARBA00035544"/>
    </source>
</evidence>
<dbReference type="InterPro" id="IPR027486">
    <property type="entry name" value="Ribosomal_uS10_dom"/>
</dbReference>
<evidence type="ECO:0000256" key="3">
    <source>
        <dbReference type="ARBA" id="ARBA00022980"/>
    </source>
</evidence>
<evidence type="ECO:0000313" key="9">
    <source>
        <dbReference type="EMBL" id="RNA37936.1"/>
    </source>
</evidence>
<comment type="caution">
    <text evidence="9">The sequence shown here is derived from an EMBL/GenBank/DDBJ whole genome shotgun (WGS) entry which is preliminary data.</text>
</comment>
<keyword evidence="3" id="KW-0689">Ribosomal protein</keyword>
<protein>
    <recommendedName>
        <fullName evidence="6">Small ribosomal subunit protein uS10m</fullName>
    </recommendedName>
    <alternativeName>
        <fullName evidence="7">28S ribosomal protein S10, mitochondrial</fullName>
    </alternativeName>
</protein>
<dbReference type="SMART" id="SM01403">
    <property type="entry name" value="Ribosomal_S10"/>
    <property type="match status" value="1"/>
</dbReference>
<dbReference type="OrthoDB" id="366214at2759"/>
<dbReference type="PANTHER" id="PTHR13334">
    <property type="entry name" value="MITOCHONDRIAL 28S RIBOSOMAL PROTEIN S10"/>
    <property type="match status" value="1"/>
</dbReference>
<evidence type="ECO:0000256" key="6">
    <source>
        <dbReference type="ARBA" id="ARBA00035261"/>
    </source>
</evidence>
<evidence type="ECO:0000256" key="2">
    <source>
        <dbReference type="ARBA" id="ARBA00007102"/>
    </source>
</evidence>
<organism evidence="9 10">
    <name type="scientific">Brachionus plicatilis</name>
    <name type="common">Marine rotifer</name>
    <name type="synonym">Brachionus muelleri</name>
    <dbReference type="NCBI Taxonomy" id="10195"/>
    <lineage>
        <taxon>Eukaryota</taxon>
        <taxon>Metazoa</taxon>
        <taxon>Spiralia</taxon>
        <taxon>Gnathifera</taxon>
        <taxon>Rotifera</taxon>
        <taxon>Eurotatoria</taxon>
        <taxon>Monogononta</taxon>
        <taxon>Pseudotrocha</taxon>
        <taxon>Ploima</taxon>
        <taxon>Brachionidae</taxon>
        <taxon>Brachionus</taxon>
    </lineage>
</organism>
<evidence type="ECO:0000256" key="1">
    <source>
        <dbReference type="ARBA" id="ARBA00004173"/>
    </source>
</evidence>
<comment type="subcellular location">
    <subcellularLocation>
        <location evidence="1">Mitochondrion</location>
    </subcellularLocation>
</comment>
<proteinExistence type="inferred from homology"/>
<keyword evidence="4" id="KW-0496">Mitochondrion</keyword>
<dbReference type="Proteomes" id="UP000276133">
    <property type="component" value="Unassembled WGS sequence"/>
</dbReference>
<keyword evidence="10" id="KW-1185">Reference proteome</keyword>
<gene>
    <name evidence="9" type="ORF">BpHYR1_013258</name>
</gene>
<sequence length="159" mass="18912">MSLCLDISAKILNQNKKLLLNQLSSFATSKFLKSELNEKKELDDLFKKVVVEVRGHDNAVLESYKTFVQQASKELEINLNEIREPDRFIERWTLLKSRFSNRKHMRQYEMRTYFREFEFKHLTGSTCDTLLEYIQRNLPEGVAMHVHKTKLCQLPEHFS</sequence>
<dbReference type="AlphaFoldDB" id="A0A3M7SQD3"/>
<evidence type="ECO:0000256" key="5">
    <source>
        <dbReference type="ARBA" id="ARBA00023274"/>
    </source>
</evidence>
<dbReference type="PANTHER" id="PTHR13334:SF4">
    <property type="entry name" value="SMALL RIBOSOMAL SUBUNIT PROTEIN US10M"/>
    <property type="match status" value="1"/>
</dbReference>
<keyword evidence="5" id="KW-0687">Ribonucleoprotein</keyword>
<dbReference type="InterPro" id="IPR036838">
    <property type="entry name" value="Ribosomal_uS10_dom_sf"/>
</dbReference>
<evidence type="ECO:0000256" key="4">
    <source>
        <dbReference type="ARBA" id="ARBA00023128"/>
    </source>
</evidence>
<dbReference type="EMBL" id="REGN01000956">
    <property type="protein sequence ID" value="RNA37936.1"/>
    <property type="molecule type" value="Genomic_DNA"/>
</dbReference>
<accession>A0A3M7SQD3</accession>
<feature type="domain" description="Small ribosomal subunit protein uS10" evidence="8">
    <location>
        <begin position="50"/>
        <end position="147"/>
    </location>
</feature>
<evidence type="ECO:0000259" key="8">
    <source>
        <dbReference type="SMART" id="SM01403"/>
    </source>
</evidence>
<dbReference type="STRING" id="10195.A0A3M7SQD3"/>
<dbReference type="InterPro" id="IPR040055">
    <property type="entry name" value="Ribosomal_uS10m"/>
</dbReference>
<evidence type="ECO:0000313" key="10">
    <source>
        <dbReference type="Proteomes" id="UP000276133"/>
    </source>
</evidence>
<dbReference type="SUPFAM" id="SSF54999">
    <property type="entry name" value="Ribosomal protein S10"/>
    <property type="match status" value="1"/>
</dbReference>